<dbReference type="RefSeq" id="XP_007388139.1">
    <property type="nucleotide sequence ID" value="XM_007388077.1"/>
</dbReference>
<dbReference type="KEGG" id="psq:PUNSTDRAFT_138391"/>
<feature type="region of interest" description="Disordered" evidence="2">
    <location>
        <begin position="541"/>
        <end position="573"/>
    </location>
</feature>
<evidence type="ECO:0000256" key="1">
    <source>
        <dbReference type="PROSITE-ProRule" id="PRU00042"/>
    </source>
</evidence>
<evidence type="ECO:0000256" key="2">
    <source>
        <dbReference type="SAM" id="MobiDB-lite"/>
    </source>
</evidence>
<dbReference type="GO" id="GO:0008270">
    <property type="term" value="F:zinc ion binding"/>
    <property type="evidence" value="ECO:0007669"/>
    <property type="project" value="UniProtKB-KW"/>
</dbReference>
<dbReference type="OrthoDB" id="3437960at2759"/>
<accession>R7S5M9</accession>
<sequence>MHSTQECDWEAVIQSILSSSTNPGLDDEPKGQGVFTTFEHIPSDSTAPGRTPTFDAGLEYTPDQFSLPPSPQSHMAVAPSSWEGSMSRPVFSTASQPSMLHPTAFVNRAASVPNMSPQLQTPAFGSRTVSMPSVPSTARFYPQEAEASYPCQAVPIPQVPSAHNAPPRGQVYNSATSRPQHLPFASLPHTQQSGMPFTGYVSTSGTQNETFTDMTNQPPFASSNRAHGAHPMMMRDFLAQGYANLPPPEAAYPGFDSHIPTQAPTFFPGEQVSTGSRLPAHWNRQYSGAPDAHHRYIAPSMAHPFYDPARNAAISHRQNHRQPPFTASYSQQASASSQQFFVTGGTATTSTFPPFVNEIGPRHAQAALDLQQPRQPALPPALAAPDQPHALADAASDIANFNSSSESLAGPSRTSRHPRRTTKPRQSETARPRRNVAKAPVRRRGSKPYDTVESGGRTTCRWPRCENNEVPTKHLISHLSDHISERNLAEGRRSFHCPFCDHTSGTRKELLRHLVSEKHGMCVKFMCECGRSFSRADARTRHRKSKTHKEIMAELDPTYECDTQDEADDDEFP</sequence>
<keyword evidence="1" id="KW-0479">Metal-binding</keyword>
<dbReference type="InterPro" id="IPR013087">
    <property type="entry name" value="Znf_C2H2_type"/>
</dbReference>
<dbReference type="Proteomes" id="UP000054196">
    <property type="component" value="Unassembled WGS sequence"/>
</dbReference>
<keyword evidence="1" id="KW-0863">Zinc-finger</keyword>
<organism evidence="4 5">
    <name type="scientific">Punctularia strigosozonata (strain HHB-11173)</name>
    <name type="common">White-rot fungus</name>
    <dbReference type="NCBI Taxonomy" id="741275"/>
    <lineage>
        <taxon>Eukaryota</taxon>
        <taxon>Fungi</taxon>
        <taxon>Dikarya</taxon>
        <taxon>Basidiomycota</taxon>
        <taxon>Agaricomycotina</taxon>
        <taxon>Agaricomycetes</taxon>
        <taxon>Corticiales</taxon>
        <taxon>Punctulariaceae</taxon>
        <taxon>Punctularia</taxon>
    </lineage>
</organism>
<feature type="domain" description="C2H2-type" evidence="3">
    <location>
        <begin position="520"/>
        <end position="548"/>
    </location>
</feature>
<feature type="compositionally biased region" description="Basic residues" evidence="2">
    <location>
        <begin position="414"/>
        <end position="423"/>
    </location>
</feature>
<keyword evidence="1" id="KW-0862">Zinc</keyword>
<keyword evidence="5" id="KW-1185">Reference proteome</keyword>
<protein>
    <recommendedName>
        <fullName evidence="3">C2H2-type domain-containing protein</fullName>
    </recommendedName>
</protein>
<name>R7S5M9_PUNST</name>
<evidence type="ECO:0000313" key="5">
    <source>
        <dbReference type="Proteomes" id="UP000054196"/>
    </source>
</evidence>
<feature type="compositionally biased region" description="Acidic residues" evidence="2">
    <location>
        <begin position="557"/>
        <end position="573"/>
    </location>
</feature>
<feature type="region of interest" description="Disordered" evidence="2">
    <location>
        <begin position="402"/>
        <end position="457"/>
    </location>
</feature>
<dbReference type="Gene3D" id="3.30.160.60">
    <property type="entry name" value="Classic Zinc Finger"/>
    <property type="match status" value="1"/>
</dbReference>
<proteinExistence type="predicted"/>
<gene>
    <name evidence="4" type="ORF">PUNSTDRAFT_138391</name>
</gene>
<evidence type="ECO:0000313" key="4">
    <source>
        <dbReference type="EMBL" id="EIN04746.1"/>
    </source>
</evidence>
<dbReference type="EMBL" id="JH687553">
    <property type="protein sequence ID" value="EIN04746.1"/>
    <property type="molecule type" value="Genomic_DNA"/>
</dbReference>
<dbReference type="SMART" id="SM00355">
    <property type="entry name" value="ZnF_C2H2"/>
    <property type="match status" value="2"/>
</dbReference>
<reference evidence="5" key="1">
    <citation type="journal article" date="2012" name="Science">
        <title>The Paleozoic origin of enzymatic lignin decomposition reconstructed from 31 fungal genomes.</title>
        <authorList>
            <person name="Floudas D."/>
            <person name="Binder M."/>
            <person name="Riley R."/>
            <person name="Barry K."/>
            <person name="Blanchette R.A."/>
            <person name="Henrissat B."/>
            <person name="Martinez A.T."/>
            <person name="Otillar R."/>
            <person name="Spatafora J.W."/>
            <person name="Yadav J.S."/>
            <person name="Aerts A."/>
            <person name="Benoit I."/>
            <person name="Boyd A."/>
            <person name="Carlson A."/>
            <person name="Copeland A."/>
            <person name="Coutinho P.M."/>
            <person name="de Vries R.P."/>
            <person name="Ferreira P."/>
            <person name="Findley K."/>
            <person name="Foster B."/>
            <person name="Gaskell J."/>
            <person name="Glotzer D."/>
            <person name="Gorecki P."/>
            <person name="Heitman J."/>
            <person name="Hesse C."/>
            <person name="Hori C."/>
            <person name="Igarashi K."/>
            <person name="Jurgens J.A."/>
            <person name="Kallen N."/>
            <person name="Kersten P."/>
            <person name="Kohler A."/>
            <person name="Kuees U."/>
            <person name="Kumar T.K.A."/>
            <person name="Kuo A."/>
            <person name="LaButti K."/>
            <person name="Larrondo L.F."/>
            <person name="Lindquist E."/>
            <person name="Ling A."/>
            <person name="Lombard V."/>
            <person name="Lucas S."/>
            <person name="Lundell T."/>
            <person name="Martin R."/>
            <person name="McLaughlin D.J."/>
            <person name="Morgenstern I."/>
            <person name="Morin E."/>
            <person name="Murat C."/>
            <person name="Nagy L.G."/>
            <person name="Nolan M."/>
            <person name="Ohm R.A."/>
            <person name="Patyshakuliyeva A."/>
            <person name="Rokas A."/>
            <person name="Ruiz-Duenas F.J."/>
            <person name="Sabat G."/>
            <person name="Salamov A."/>
            <person name="Samejima M."/>
            <person name="Schmutz J."/>
            <person name="Slot J.C."/>
            <person name="St John F."/>
            <person name="Stenlid J."/>
            <person name="Sun H."/>
            <person name="Sun S."/>
            <person name="Syed K."/>
            <person name="Tsang A."/>
            <person name="Wiebenga A."/>
            <person name="Young D."/>
            <person name="Pisabarro A."/>
            <person name="Eastwood D.C."/>
            <person name="Martin F."/>
            <person name="Cullen D."/>
            <person name="Grigoriev I.V."/>
            <person name="Hibbett D.S."/>
        </authorList>
    </citation>
    <scope>NUCLEOTIDE SEQUENCE [LARGE SCALE GENOMIC DNA]</scope>
    <source>
        <strain evidence="5">HHB-11173 SS5</strain>
    </source>
</reference>
<dbReference type="GeneID" id="18880065"/>
<evidence type="ECO:0000259" key="3">
    <source>
        <dbReference type="PROSITE" id="PS50157"/>
    </source>
</evidence>
<feature type="compositionally biased region" description="Basic residues" evidence="2">
    <location>
        <begin position="432"/>
        <end position="446"/>
    </location>
</feature>
<dbReference type="HOGENOM" id="CLU_475776_0_0_1"/>
<dbReference type="AlphaFoldDB" id="R7S5M9"/>
<dbReference type="PROSITE" id="PS50157">
    <property type="entry name" value="ZINC_FINGER_C2H2_2"/>
    <property type="match status" value="1"/>
</dbReference>